<evidence type="ECO:0000313" key="2">
    <source>
        <dbReference type="Proteomes" id="UP000284375"/>
    </source>
</evidence>
<comment type="caution">
    <text evidence="1">The sequence shown here is derived from an EMBL/GenBank/DDBJ whole genome shotgun (WGS) entry which is preliminary data.</text>
</comment>
<gene>
    <name evidence="1" type="ORF">VSDG_01042</name>
</gene>
<keyword evidence="2" id="KW-1185">Reference proteome</keyword>
<evidence type="ECO:0000313" key="1">
    <source>
        <dbReference type="EMBL" id="ROW03941.1"/>
    </source>
</evidence>
<dbReference type="EMBL" id="LJZO01000002">
    <property type="protein sequence ID" value="ROW03941.1"/>
    <property type="molecule type" value="Genomic_DNA"/>
</dbReference>
<name>A0A423WKM8_CYTCH</name>
<dbReference type="AlphaFoldDB" id="A0A423WKM8"/>
<accession>A0A423WKM8</accession>
<reference evidence="1 2" key="1">
    <citation type="submission" date="2015-09" db="EMBL/GenBank/DDBJ databases">
        <title>Host preference determinants of Valsa canker pathogens revealed by comparative genomics.</title>
        <authorList>
            <person name="Yin Z."/>
            <person name="Huang L."/>
        </authorList>
    </citation>
    <scope>NUCLEOTIDE SEQUENCE [LARGE SCALE GENOMIC DNA]</scope>
    <source>
        <strain evidence="1 2">YSFL</strain>
    </source>
</reference>
<proteinExistence type="predicted"/>
<organism evidence="1 2">
    <name type="scientific">Cytospora chrysosperma</name>
    <name type="common">Cytospora canker fungus</name>
    <name type="synonym">Sphaeria chrysosperma</name>
    <dbReference type="NCBI Taxonomy" id="252740"/>
    <lineage>
        <taxon>Eukaryota</taxon>
        <taxon>Fungi</taxon>
        <taxon>Dikarya</taxon>
        <taxon>Ascomycota</taxon>
        <taxon>Pezizomycotina</taxon>
        <taxon>Sordariomycetes</taxon>
        <taxon>Sordariomycetidae</taxon>
        <taxon>Diaporthales</taxon>
        <taxon>Cytosporaceae</taxon>
        <taxon>Cytospora</taxon>
    </lineage>
</organism>
<protein>
    <submittedName>
        <fullName evidence="1">Uncharacterized protein</fullName>
    </submittedName>
</protein>
<dbReference type="Proteomes" id="UP000284375">
    <property type="component" value="Unassembled WGS sequence"/>
</dbReference>
<sequence>MPAKPVPTRGAARPIPCVNCIKDQVRSANDDADSDKSCCDQITPKNKAKACFQCWEKRDGCVAVDADDPYVKAWFDIQGKGPAADPIERWETACRLYQHLQRPAAASKLQQSCFRLVAKTTEQLTKNADLLEGLFERSVGDLAAYSAHLPAYHPLSAEHDTQGEDEQLQDIKKCKTLDDMLAAVSDLSSSALDEVGEVHAELIAAVRDSCSRTEARPA</sequence>